<dbReference type="RefSeq" id="WP_219504097.1">
    <property type="nucleotide sequence ID" value="NZ_JAHXDN010000004.1"/>
</dbReference>
<dbReference type="Proteomes" id="UP001138661">
    <property type="component" value="Unassembled WGS sequence"/>
</dbReference>
<evidence type="ECO:0000256" key="1">
    <source>
        <dbReference type="ARBA" id="ARBA00023002"/>
    </source>
</evidence>
<dbReference type="EMBL" id="JAHXDN010000004">
    <property type="protein sequence ID" value="MBW4709023.1"/>
    <property type="molecule type" value="Genomic_DNA"/>
</dbReference>
<name>A0A9X1FWM2_9RHOB</name>
<accession>A0A9X1FWM2</accession>
<dbReference type="Pfam" id="PF13738">
    <property type="entry name" value="Pyr_redox_3"/>
    <property type="match status" value="1"/>
</dbReference>
<proteinExistence type="predicted"/>
<dbReference type="PANTHER" id="PTHR43539:SF78">
    <property type="entry name" value="FLAVIN-CONTAINING MONOOXYGENASE"/>
    <property type="match status" value="1"/>
</dbReference>
<sequence>MKHATAIIIGAGHAGLAMSRALTCRSVDHVVLERGGPGHAWRTERWDSLHMITPNWANGLPGAPYKGPDRDSYMSATAFADSLELYAKTIAAPVRGGVTVTRLTREAQGFRIETDQGPYSAETVVNATGATRLPRVPALSGDIPPGILQITTDRYRNPAALPPGDVLVVGASASGVQIARELQLSGRQVILAVGGHLRLPRRYRGRDIDHWLDVCGISDERAGEIEDLSRARRVPSAQLHGASAVDLNALQALGVEITGRLSALRDGRALFSGGLESLTSSADLKMNRTLQRIDDWIAAMAEPGRITAPDRPEPTVLGTTPRLSLELSGSLRTVVWATGYTADHRWMDMPLFDARGRLRHDGGICPVQGLYVLGLPILRRRRSHQISGAAADTHDLSIHIERHLDACRAA</sequence>
<comment type="caution">
    <text evidence="2">The sequence shown here is derived from an EMBL/GenBank/DDBJ whole genome shotgun (WGS) entry which is preliminary data.</text>
</comment>
<keyword evidence="3" id="KW-1185">Reference proteome</keyword>
<reference evidence="2" key="1">
    <citation type="submission" date="2021-07" db="EMBL/GenBank/DDBJ databases">
        <title>Roseobacter insulae sp. nov., isolated from a tidal flat.</title>
        <authorList>
            <person name="Park S."/>
            <person name="Yoon J.-H."/>
        </authorList>
    </citation>
    <scope>NUCLEOTIDE SEQUENCE</scope>
    <source>
        <strain evidence="2">YSTF-M11</strain>
    </source>
</reference>
<dbReference type="GO" id="GO:0004497">
    <property type="term" value="F:monooxygenase activity"/>
    <property type="evidence" value="ECO:0007669"/>
    <property type="project" value="TreeGrafter"/>
</dbReference>
<protein>
    <submittedName>
        <fullName evidence="2">NAD(P)-binding domain-containing protein</fullName>
    </submittedName>
</protein>
<gene>
    <name evidence="2" type="ORF">KX928_14630</name>
</gene>
<dbReference type="InterPro" id="IPR050982">
    <property type="entry name" value="Auxin_biosynth/cation_transpt"/>
</dbReference>
<evidence type="ECO:0000313" key="2">
    <source>
        <dbReference type="EMBL" id="MBW4709023.1"/>
    </source>
</evidence>
<organism evidence="2 3">
    <name type="scientific">Roseobacter insulae</name>
    <dbReference type="NCBI Taxonomy" id="2859783"/>
    <lineage>
        <taxon>Bacteria</taxon>
        <taxon>Pseudomonadati</taxon>
        <taxon>Pseudomonadota</taxon>
        <taxon>Alphaproteobacteria</taxon>
        <taxon>Rhodobacterales</taxon>
        <taxon>Roseobacteraceae</taxon>
        <taxon>Roseobacter</taxon>
    </lineage>
</organism>
<dbReference type="AlphaFoldDB" id="A0A9X1FWM2"/>
<evidence type="ECO:0000313" key="3">
    <source>
        <dbReference type="Proteomes" id="UP001138661"/>
    </source>
</evidence>
<dbReference type="PANTHER" id="PTHR43539">
    <property type="entry name" value="FLAVIN-BINDING MONOOXYGENASE-LIKE PROTEIN (AFU_ORTHOLOGUE AFUA_4G09220)"/>
    <property type="match status" value="1"/>
</dbReference>
<dbReference type="GO" id="GO:0050660">
    <property type="term" value="F:flavin adenine dinucleotide binding"/>
    <property type="evidence" value="ECO:0007669"/>
    <property type="project" value="TreeGrafter"/>
</dbReference>
<keyword evidence="1" id="KW-0560">Oxidoreductase</keyword>